<dbReference type="EMBL" id="AKCT01000196">
    <property type="protein sequence ID" value="EKV11774.1"/>
    <property type="molecule type" value="Genomic_DNA"/>
</dbReference>
<reference evidence="2" key="1">
    <citation type="journal article" date="2012" name="BMC Genomics">
        <title>Genome sequence of the necrotrophic fungus Penicillium digitatum, the main postharvest pathogen of citrus.</title>
        <authorList>
            <person name="Marcet-Houben M."/>
            <person name="Ballester A.-R."/>
            <person name="de la Fuente B."/>
            <person name="Harries E."/>
            <person name="Marcos J.F."/>
            <person name="Gonzalez-Candelas L."/>
            <person name="Gabaldon T."/>
        </authorList>
    </citation>
    <scope>NUCLEOTIDE SEQUENCE [LARGE SCALE GENOMIC DNA]</scope>
    <source>
        <strain evidence="2">PHI26 / CECT 20796</strain>
    </source>
</reference>
<evidence type="ECO:0000313" key="1">
    <source>
        <dbReference type="EMBL" id="EKV11774.1"/>
    </source>
</evidence>
<dbReference type="InParanoid" id="K9FRI1"/>
<sequence>MANVQFRHSKIETWVRKYNEVVSATVLVEIDTLYPTKHS</sequence>
<protein>
    <submittedName>
        <fullName evidence="1">Uncharacterized protein</fullName>
    </submittedName>
</protein>
<name>K9FRI1_PEND2</name>
<gene>
    <name evidence="1" type="ORF">PDIG_47880</name>
</gene>
<dbReference type="HOGENOM" id="CLU_3320201_0_0_1"/>
<accession>K9FRI1</accession>
<keyword evidence="2" id="KW-1185">Reference proteome</keyword>
<organism evidence="1 2">
    <name type="scientific">Penicillium digitatum (strain PHI26 / CECT 20796)</name>
    <name type="common">Green mold</name>
    <dbReference type="NCBI Taxonomy" id="1170229"/>
    <lineage>
        <taxon>Eukaryota</taxon>
        <taxon>Fungi</taxon>
        <taxon>Dikarya</taxon>
        <taxon>Ascomycota</taxon>
        <taxon>Pezizomycotina</taxon>
        <taxon>Eurotiomycetes</taxon>
        <taxon>Eurotiomycetidae</taxon>
        <taxon>Eurotiales</taxon>
        <taxon>Aspergillaceae</taxon>
        <taxon>Penicillium</taxon>
    </lineage>
</organism>
<comment type="caution">
    <text evidence="1">The sequence shown here is derived from an EMBL/GenBank/DDBJ whole genome shotgun (WGS) entry which is preliminary data.</text>
</comment>
<dbReference type="AlphaFoldDB" id="K9FRI1"/>
<dbReference type="Proteomes" id="UP000009882">
    <property type="component" value="Unassembled WGS sequence"/>
</dbReference>
<proteinExistence type="predicted"/>
<evidence type="ECO:0000313" key="2">
    <source>
        <dbReference type="Proteomes" id="UP000009882"/>
    </source>
</evidence>